<feature type="non-terminal residue" evidence="1">
    <location>
        <position position="334"/>
    </location>
</feature>
<keyword evidence="2" id="KW-1185">Reference proteome</keyword>
<dbReference type="EMBL" id="CAJVPS010040106">
    <property type="protein sequence ID" value="CAG8749989.1"/>
    <property type="molecule type" value="Genomic_DNA"/>
</dbReference>
<sequence>YDGSGFVMAYLFVEGNKQDGARTEILADFFKRLHNLGMNKLVYLYTDKDFAQISAARQIWINIKVQICYWHFKKALKKRLVDNSQPKRITYSSYDAHNSFNFIDIKFYPTELPKSNFCFCPKNLRPKVISIMEHHMHLHPLIPNLEGIFSTKDEIWTQCTKEMYEFCVTNDLKYLWSYLWTNWYRNELWQLWVRSAISDRICVFRTTMLVESHWKVIKRNFLQKFFRPRLDLVTYIITSRLIPHQEQQYYKYFNKREIPSWRKNFKREWISLKKKEINNTYITDIDKWFCNSFYHSVQRQDIYPFIYLPGQQTSTQPSVGTTLSLSNTLNNSLS</sequence>
<dbReference type="OrthoDB" id="2449435at2759"/>
<proteinExistence type="predicted"/>
<evidence type="ECO:0000313" key="1">
    <source>
        <dbReference type="EMBL" id="CAG8749989.1"/>
    </source>
</evidence>
<dbReference type="Proteomes" id="UP000789508">
    <property type="component" value="Unassembled WGS sequence"/>
</dbReference>
<comment type="caution">
    <text evidence="1">The sequence shown here is derived from an EMBL/GenBank/DDBJ whole genome shotgun (WGS) entry which is preliminary data.</text>
</comment>
<evidence type="ECO:0000313" key="2">
    <source>
        <dbReference type="Proteomes" id="UP000789508"/>
    </source>
</evidence>
<protein>
    <submittedName>
        <fullName evidence="1">9593_t:CDS:1</fullName>
    </submittedName>
</protein>
<accession>A0A9N9ISW8</accession>
<organism evidence="1 2">
    <name type="scientific">Ambispora leptoticha</name>
    <dbReference type="NCBI Taxonomy" id="144679"/>
    <lineage>
        <taxon>Eukaryota</taxon>
        <taxon>Fungi</taxon>
        <taxon>Fungi incertae sedis</taxon>
        <taxon>Mucoromycota</taxon>
        <taxon>Glomeromycotina</taxon>
        <taxon>Glomeromycetes</taxon>
        <taxon>Archaeosporales</taxon>
        <taxon>Ambisporaceae</taxon>
        <taxon>Ambispora</taxon>
    </lineage>
</organism>
<reference evidence="1" key="1">
    <citation type="submission" date="2021-06" db="EMBL/GenBank/DDBJ databases">
        <authorList>
            <person name="Kallberg Y."/>
            <person name="Tangrot J."/>
            <person name="Rosling A."/>
        </authorList>
    </citation>
    <scope>NUCLEOTIDE SEQUENCE</scope>
    <source>
        <strain evidence="1">FL130A</strain>
    </source>
</reference>
<feature type="non-terminal residue" evidence="1">
    <location>
        <position position="1"/>
    </location>
</feature>
<name>A0A9N9ISW8_9GLOM</name>
<dbReference type="AlphaFoldDB" id="A0A9N9ISW8"/>
<gene>
    <name evidence="1" type="ORF">ALEPTO_LOCUS13259</name>
</gene>